<dbReference type="RefSeq" id="WP_270081338.1">
    <property type="nucleotide sequence ID" value="NZ_CP115300.1"/>
</dbReference>
<dbReference type="EMBL" id="CP115300">
    <property type="protein sequence ID" value="WBO63481.1"/>
    <property type="molecule type" value="Genomic_DNA"/>
</dbReference>
<dbReference type="PROSITE" id="PS51257">
    <property type="entry name" value="PROKAR_LIPOPROTEIN"/>
    <property type="match status" value="1"/>
</dbReference>
<keyword evidence="1" id="KW-0732">Signal</keyword>
<evidence type="ECO:0008006" key="4">
    <source>
        <dbReference type="Google" id="ProtNLM"/>
    </source>
</evidence>
<evidence type="ECO:0000256" key="1">
    <source>
        <dbReference type="SAM" id="SignalP"/>
    </source>
</evidence>
<feature type="signal peptide" evidence="1">
    <location>
        <begin position="1"/>
        <end position="26"/>
    </location>
</feature>
<protein>
    <recommendedName>
        <fullName evidence="4">Lipoprotein</fullName>
    </recommendedName>
</protein>
<keyword evidence="3" id="KW-1185">Reference proteome</keyword>
<gene>
    <name evidence="2" type="ORF">O1G22_11910</name>
</gene>
<evidence type="ECO:0000313" key="3">
    <source>
        <dbReference type="Proteomes" id="UP001212326"/>
    </source>
</evidence>
<accession>A0ABY7NZ12</accession>
<dbReference type="Proteomes" id="UP001212326">
    <property type="component" value="Chromosome"/>
</dbReference>
<reference evidence="2 3" key="1">
    <citation type="submission" date="2022-12" db="EMBL/GenBank/DDBJ databases">
        <authorList>
            <person name="Mo P."/>
        </authorList>
    </citation>
    <scope>NUCLEOTIDE SEQUENCE [LARGE SCALE GENOMIC DNA]</scope>
    <source>
        <strain evidence="2 3">HUAS 2-6</strain>
    </source>
</reference>
<name>A0ABY7NZ12_9ACTN</name>
<proteinExistence type="predicted"/>
<sequence>MNARRAAAAVCAALTLVSACGGHAEATTPLTASQAKTVLPDARALPGWKVSIEPVAYTLKEARSVGAARCERMVARNSCVGVQNTGTSAFSRTGQPLVYFLVQTYQDEASAKSAYGTVWKSWKQEVPESRVLWNGKIREESDALVGSTTSMVKGSKGLLIQVRVGSVIMVSMAEAGAQVDMADSYLDRFADAFAKRAEEVQEGTTPSAGLMEN</sequence>
<organism evidence="2 3">
    <name type="scientific">Streptomyces camelliae</name>
    <dbReference type="NCBI Taxonomy" id="3004093"/>
    <lineage>
        <taxon>Bacteria</taxon>
        <taxon>Bacillati</taxon>
        <taxon>Actinomycetota</taxon>
        <taxon>Actinomycetes</taxon>
        <taxon>Kitasatosporales</taxon>
        <taxon>Streptomycetaceae</taxon>
        <taxon>Streptomyces</taxon>
    </lineage>
</organism>
<feature type="chain" id="PRO_5046959062" description="Lipoprotein" evidence="1">
    <location>
        <begin position="27"/>
        <end position="213"/>
    </location>
</feature>
<evidence type="ECO:0000313" key="2">
    <source>
        <dbReference type="EMBL" id="WBO63481.1"/>
    </source>
</evidence>